<dbReference type="EMBL" id="KN714693">
    <property type="protein sequence ID" value="KUI56848.1"/>
    <property type="molecule type" value="Genomic_DNA"/>
</dbReference>
<dbReference type="InterPro" id="IPR013780">
    <property type="entry name" value="Glyco_hydro_b"/>
</dbReference>
<dbReference type="CDD" id="cd11333">
    <property type="entry name" value="AmyAc_SI_OligoGlu_DGase"/>
    <property type="match status" value="1"/>
</dbReference>
<dbReference type="FunFam" id="3.20.20.80:FF:000087">
    <property type="entry name" value="Oligo-1,6-glucosidase IMA1"/>
    <property type="match status" value="1"/>
</dbReference>
<reference evidence="5" key="1">
    <citation type="submission" date="2014-12" db="EMBL/GenBank/DDBJ databases">
        <title>Genome Sequence of Valsa Canker Pathogens Uncovers a Specific Adaption of Colonization on Woody Bark.</title>
        <authorList>
            <person name="Yin Z."/>
            <person name="Liu H."/>
            <person name="Gao X."/>
            <person name="Li Z."/>
            <person name="Song N."/>
            <person name="Ke X."/>
            <person name="Dai Q."/>
            <person name="Wu Y."/>
            <person name="Sun Y."/>
            <person name="Xu J.-R."/>
            <person name="Kang Z.K."/>
            <person name="Wang L."/>
            <person name="Huang L."/>
        </authorList>
    </citation>
    <scope>NUCLEOTIDE SEQUENCE [LARGE SCALE GENOMIC DNA]</scope>
    <source>
        <strain evidence="5">SXYL134</strain>
    </source>
</reference>
<dbReference type="SUPFAM" id="SSF51011">
    <property type="entry name" value="Glycosyl hydrolase domain"/>
    <property type="match status" value="1"/>
</dbReference>
<evidence type="ECO:0000313" key="5">
    <source>
        <dbReference type="Proteomes" id="UP000078576"/>
    </source>
</evidence>
<organism evidence="4 5">
    <name type="scientific">Cytospora mali</name>
    <name type="common">Apple Valsa canker fungus</name>
    <name type="synonym">Valsa mali</name>
    <dbReference type="NCBI Taxonomy" id="578113"/>
    <lineage>
        <taxon>Eukaryota</taxon>
        <taxon>Fungi</taxon>
        <taxon>Dikarya</taxon>
        <taxon>Ascomycota</taxon>
        <taxon>Pezizomycotina</taxon>
        <taxon>Sordariomycetes</taxon>
        <taxon>Sordariomycetidae</taxon>
        <taxon>Diaporthales</taxon>
        <taxon>Cytosporaceae</taxon>
        <taxon>Cytospora</taxon>
    </lineage>
</organism>
<keyword evidence="2" id="KW-0462">Maltose metabolism</keyword>
<evidence type="ECO:0000259" key="3">
    <source>
        <dbReference type="SMART" id="SM00642"/>
    </source>
</evidence>
<dbReference type="STRING" id="694573.A0A194UYW3"/>
<proteinExistence type="inferred from homology"/>
<dbReference type="Gene3D" id="3.90.400.10">
    <property type="entry name" value="Oligo-1,6-glucosidase, Domain 2"/>
    <property type="match status" value="1"/>
</dbReference>
<evidence type="ECO:0000313" key="4">
    <source>
        <dbReference type="EMBL" id="KUI56848.1"/>
    </source>
</evidence>
<dbReference type="GO" id="GO:0033934">
    <property type="term" value="F:glucan 1,4-alpha-maltotriohydrolase activity"/>
    <property type="evidence" value="ECO:0007669"/>
    <property type="project" value="TreeGrafter"/>
</dbReference>
<dbReference type="PANTHER" id="PTHR10357">
    <property type="entry name" value="ALPHA-AMYLASE FAMILY MEMBER"/>
    <property type="match status" value="1"/>
</dbReference>
<dbReference type="SUPFAM" id="SSF51445">
    <property type="entry name" value="(Trans)glycosidases"/>
    <property type="match status" value="1"/>
</dbReference>
<gene>
    <name evidence="4" type="ORF">VP1G_04181</name>
</gene>
<dbReference type="InterPro" id="IPR017853">
    <property type="entry name" value="GH"/>
</dbReference>
<dbReference type="GO" id="GO:0005987">
    <property type="term" value="P:sucrose catabolic process"/>
    <property type="evidence" value="ECO:0007669"/>
    <property type="project" value="TreeGrafter"/>
</dbReference>
<evidence type="ECO:0000256" key="1">
    <source>
        <dbReference type="ARBA" id="ARBA00008061"/>
    </source>
</evidence>
<dbReference type="Pfam" id="PF00128">
    <property type="entry name" value="Alpha-amylase"/>
    <property type="match status" value="1"/>
</dbReference>
<feature type="domain" description="Glycosyl hydrolase family 13 catalytic" evidence="3">
    <location>
        <begin position="58"/>
        <end position="484"/>
    </location>
</feature>
<sequence length="637" mass="72947">MTLEPIEFKTCGNLNWCLTYLPYLPTSLPAYCSCLIMASPQPNSFSTPKWWKESVVYQVYPSSFQSSPGAKLPGWGTVKGITSRLDYLKSLGVDVLWTSPIYKSPQADMGYDIADYKDIDPRYGTLEDVDALIAGLKERGMKLMMDLVVNHTSNEHAWFLESRRARDSPKRSWYHWQPPRGFESDGTPIPPNNWAMILGEANSAWTWDEGSGEFYLSLFTPEQPDLNWECPEVREAVWDVMRFWLDRGASGFRMDVINMISKVPGYPDADVVLPPGHKYQPAWRYFVNGPRLHEFLRMMYDTVLSKYNTITVGEMPGVSDDKEILRTVGANSKELNMIFIFDVVDIDKLDVRMALREWTVKELKGIITRWQKVMTDQNGWNSVFIENHDNPRSISRYGDDSDENRDKSSRLLALMQTTLGGTLFVYQGEEIGMRNCPKEWPIEEFKDIETINYWKKVNALHKGDPEKIAEGRNIIDLKARDHARTPMHWDDSPNAGFCEAGVTPWMRVMEDHKTVNAAAQTKFQSASELSPWQWWQRALADRKEHKDVFVYGDFEDLSADHDKVYAYSRTSSTDKSDKWVVVLNFSGVEQTWDLPAGSEVDSWVATTYGKGKAEDKPLVGTVTLKPWEGLLGKFKAT</sequence>
<keyword evidence="5" id="KW-1185">Reference proteome</keyword>
<dbReference type="OrthoDB" id="1740265at2759"/>
<protein>
    <submittedName>
        <fullName evidence="4">Alpha-glucosidase</fullName>
    </submittedName>
</protein>
<dbReference type="GO" id="GO:0004556">
    <property type="term" value="F:alpha-amylase activity"/>
    <property type="evidence" value="ECO:0007669"/>
    <property type="project" value="TreeGrafter"/>
</dbReference>
<name>A0A194UYW3_CYTMA</name>
<dbReference type="Gene3D" id="2.60.40.1180">
    <property type="entry name" value="Golgi alpha-mannosidase II"/>
    <property type="match status" value="1"/>
</dbReference>
<dbReference type="PANTHER" id="PTHR10357:SF232">
    <property type="entry name" value="GLYCOSYL HYDROLASE FAMILY 13 CATALYTIC DOMAIN-CONTAINING PROTEIN"/>
    <property type="match status" value="1"/>
</dbReference>
<dbReference type="GO" id="GO:0004574">
    <property type="term" value="F:oligo-1,6-glucosidase activity"/>
    <property type="evidence" value="ECO:0007669"/>
    <property type="project" value="TreeGrafter"/>
</dbReference>
<dbReference type="Gene3D" id="3.20.20.80">
    <property type="entry name" value="Glycosidases"/>
    <property type="match status" value="2"/>
</dbReference>
<dbReference type="GO" id="GO:0004575">
    <property type="term" value="F:sucrose alpha-glucosidase activity"/>
    <property type="evidence" value="ECO:0007669"/>
    <property type="project" value="TreeGrafter"/>
</dbReference>
<accession>A0A194UYW3</accession>
<comment type="similarity">
    <text evidence="1">Belongs to the glycosyl hydrolase 13 family.</text>
</comment>
<dbReference type="SMART" id="SM00642">
    <property type="entry name" value="Aamy"/>
    <property type="match status" value="1"/>
</dbReference>
<dbReference type="InterPro" id="IPR045857">
    <property type="entry name" value="O16G_dom_2"/>
</dbReference>
<dbReference type="GO" id="GO:0000025">
    <property type="term" value="P:maltose catabolic process"/>
    <property type="evidence" value="ECO:0007669"/>
    <property type="project" value="TreeGrafter"/>
</dbReference>
<dbReference type="InterPro" id="IPR006047">
    <property type="entry name" value="GH13_cat_dom"/>
</dbReference>
<dbReference type="AlphaFoldDB" id="A0A194UYW3"/>
<dbReference type="Proteomes" id="UP000078576">
    <property type="component" value="Unassembled WGS sequence"/>
</dbReference>
<evidence type="ECO:0000256" key="2">
    <source>
        <dbReference type="ARBA" id="ARBA00026248"/>
    </source>
</evidence>